<dbReference type="EMBL" id="BARS01028693">
    <property type="protein sequence ID" value="GAG11420.1"/>
    <property type="molecule type" value="Genomic_DNA"/>
</dbReference>
<dbReference type="InterPro" id="IPR012340">
    <property type="entry name" value="NA-bd_OB-fold"/>
</dbReference>
<reference evidence="4" key="1">
    <citation type="journal article" date="2014" name="Front. Microbiol.">
        <title>High frequency of phylogenetically diverse reductive dehalogenase-homologous genes in deep subseafloor sedimentary metagenomes.</title>
        <authorList>
            <person name="Kawai M."/>
            <person name="Futagami T."/>
            <person name="Toyoda A."/>
            <person name="Takaki Y."/>
            <person name="Nishi S."/>
            <person name="Hori S."/>
            <person name="Arai W."/>
            <person name="Tsubouchi T."/>
            <person name="Morono Y."/>
            <person name="Uchiyama I."/>
            <person name="Ito T."/>
            <person name="Fujiyama A."/>
            <person name="Inagaki F."/>
            <person name="Takami H."/>
        </authorList>
    </citation>
    <scope>NUCLEOTIDE SEQUENCE</scope>
    <source>
        <strain evidence="4">Expedition CK06-06</strain>
    </source>
</reference>
<evidence type="ECO:0000256" key="2">
    <source>
        <dbReference type="ARBA" id="ARBA00022884"/>
    </source>
</evidence>
<dbReference type="PROSITE" id="PS50886">
    <property type="entry name" value="TRBD"/>
    <property type="match status" value="1"/>
</dbReference>
<gene>
    <name evidence="4" type="ORF">S01H1_44946</name>
</gene>
<dbReference type="Gene3D" id="2.40.50.140">
    <property type="entry name" value="Nucleic acid-binding proteins"/>
    <property type="match status" value="1"/>
</dbReference>
<dbReference type="SUPFAM" id="SSF50249">
    <property type="entry name" value="Nucleic acid-binding proteins"/>
    <property type="match status" value="1"/>
</dbReference>
<dbReference type="InterPro" id="IPR002547">
    <property type="entry name" value="tRNA-bd_dom"/>
</dbReference>
<keyword evidence="1" id="KW-0820">tRNA-binding</keyword>
<keyword evidence="2" id="KW-0694">RNA-binding</keyword>
<accession>X0V003</accession>
<proteinExistence type="predicted"/>
<feature type="domain" description="TRNA-binding" evidence="3">
    <location>
        <begin position="14"/>
        <end position="57"/>
    </location>
</feature>
<organism evidence="4">
    <name type="scientific">marine sediment metagenome</name>
    <dbReference type="NCBI Taxonomy" id="412755"/>
    <lineage>
        <taxon>unclassified sequences</taxon>
        <taxon>metagenomes</taxon>
        <taxon>ecological metagenomes</taxon>
    </lineage>
</organism>
<name>X0V003_9ZZZZ</name>
<dbReference type="GO" id="GO:0000049">
    <property type="term" value="F:tRNA binding"/>
    <property type="evidence" value="ECO:0007669"/>
    <property type="project" value="UniProtKB-KW"/>
</dbReference>
<dbReference type="AlphaFoldDB" id="X0V003"/>
<comment type="caution">
    <text evidence="4">The sequence shown here is derived from an EMBL/GenBank/DDBJ whole genome shotgun (WGS) entry which is preliminary data.</text>
</comment>
<evidence type="ECO:0000256" key="1">
    <source>
        <dbReference type="ARBA" id="ARBA00022555"/>
    </source>
</evidence>
<evidence type="ECO:0000259" key="3">
    <source>
        <dbReference type="PROSITE" id="PS50886"/>
    </source>
</evidence>
<protein>
    <recommendedName>
        <fullName evidence="3">tRNA-binding domain-containing protein</fullName>
    </recommendedName>
</protein>
<sequence length="57" mass="6176">MEITPAKPTTTIDVLEKIDIRVGTIVAVEDVPQSEKLVKLAVETPVLATPERPVPIN</sequence>
<evidence type="ECO:0000313" key="4">
    <source>
        <dbReference type="EMBL" id="GAG11420.1"/>
    </source>
</evidence>